<dbReference type="InterPro" id="IPR031157">
    <property type="entry name" value="G_TR_CS"/>
</dbReference>
<dbReference type="PROSITE" id="PS00301">
    <property type="entry name" value="G_TR_1"/>
    <property type="match status" value="1"/>
</dbReference>
<dbReference type="CDD" id="cd16262">
    <property type="entry name" value="EFG_III"/>
    <property type="match status" value="1"/>
</dbReference>
<evidence type="ECO:0000256" key="8">
    <source>
        <dbReference type="HAMAP-Rule" id="MF_00054"/>
    </source>
</evidence>
<dbReference type="NCBIfam" id="TIGR00484">
    <property type="entry name" value="EF-G"/>
    <property type="match status" value="1"/>
</dbReference>
<dbReference type="InterPro" id="IPR035649">
    <property type="entry name" value="EFG_V"/>
</dbReference>
<dbReference type="SUPFAM" id="SSF52540">
    <property type="entry name" value="P-loop containing nucleoside triphosphate hydrolases"/>
    <property type="match status" value="1"/>
</dbReference>
<evidence type="ECO:0000256" key="3">
    <source>
        <dbReference type="ARBA" id="ARBA00022741"/>
    </source>
</evidence>
<dbReference type="Gene3D" id="2.40.30.10">
    <property type="entry name" value="Translation factors"/>
    <property type="match status" value="1"/>
</dbReference>
<dbReference type="OrthoDB" id="9801591at2"/>
<organism evidence="10 11">
    <name type="scientific">Candidatus Cardinium hertigii</name>
    <dbReference type="NCBI Taxonomy" id="247481"/>
    <lineage>
        <taxon>Bacteria</taxon>
        <taxon>Pseudomonadati</taxon>
        <taxon>Bacteroidota</taxon>
        <taxon>Cytophagia</taxon>
        <taxon>Cytophagales</taxon>
        <taxon>Amoebophilaceae</taxon>
        <taxon>Candidatus Cardinium</taxon>
    </lineage>
</organism>
<keyword evidence="5 8" id="KW-0648">Protein biosynthesis</keyword>
<dbReference type="InterPro" id="IPR014721">
    <property type="entry name" value="Ribsml_uS5_D2-typ_fold_subgr"/>
</dbReference>
<dbReference type="Gene3D" id="3.30.230.10">
    <property type="match status" value="1"/>
</dbReference>
<dbReference type="SUPFAM" id="SSF54211">
    <property type="entry name" value="Ribosomal protein S5 domain 2-like"/>
    <property type="match status" value="1"/>
</dbReference>
<comment type="function">
    <text evidence="7 8">Catalyzes the GTP-dependent ribosomal translocation step during translation elongation. During this step, the ribosome changes from the pre-translocational (PRE) to the post-translocational (POST) state as the newly formed A-site-bound peptidyl-tRNA and P-site-bound deacylated tRNA move to the P and E sites, respectively. Catalyzes the coordinated movement of the two tRNA molecules, the mRNA and conformational changes in the ribosome.</text>
</comment>
<dbReference type="CDD" id="cd04088">
    <property type="entry name" value="EFG_mtEFG_II"/>
    <property type="match status" value="1"/>
</dbReference>
<proteinExistence type="inferred from homology"/>
<dbReference type="GO" id="GO:0003924">
    <property type="term" value="F:GTPase activity"/>
    <property type="evidence" value="ECO:0007669"/>
    <property type="project" value="InterPro"/>
</dbReference>
<dbReference type="NCBIfam" id="NF009381">
    <property type="entry name" value="PRK12740.1-5"/>
    <property type="match status" value="1"/>
</dbReference>
<evidence type="ECO:0000256" key="6">
    <source>
        <dbReference type="ARBA" id="ARBA00023134"/>
    </source>
</evidence>
<dbReference type="InterPro" id="IPR005517">
    <property type="entry name" value="Transl_elong_EFG/EF2_IV"/>
</dbReference>
<dbReference type="InterPro" id="IPR009022">
    <property type="entry name" value="EFG_III"/>
</dbReference>
<dbReference type="SMART" id="SM00838">
    <property type="entry name" value="EFG_C"/>
    <property type="match status" value="1"/>
</dbReference>
<accession>A0A2Z3L866</accession>
<dbReference type="Proteomes" id="UP000245872">
    <property type="component" value="Chromosome"/>
</dbReference>
<dbReference type="Pfam" id="PF03144">
    <property type="entry name" value="GTP_EFTU_D2"/>
    <property type="match status" value="1"/>
</dbReference>
<reference evidence="10 11" key="1">
    <citation type="submission" date="2018-05" db="EMBL/GenBank/DDBJ databases">
        <title>Candidatus Cardinium hertigii Genome Assembly.</title>
        <authorList>
            <person name="Showmaker K.C."/>
            <person name="Walden K.O."/>
            <person name="Fields C.J."/>
            <person name="Lambert K.N."/>
            <person name="Hudson M.E."/>
        </authorList>
    </citation>
    <scope>NUCLEOTIDE SEQUENCE [LARGE SCALE GENOMIC DNA]</scope>
    <source>
        <strain evidence="11">cHgTN10</strain>
    </source>
</reference>
<evidence type="ECO:0000256" key="1">
    <source>
        <dbReference type="ARBA" id="ARBA00005870"/>
    </source>
</evidence>
<evidence type="ECO:0000256" key="7">
    <source>
        <dbReference type="ARBA" id="ARBA00024731"/>
    </source>
</evidence>
<evidence type="ECO:0000313" key="11">
    <source>
        <dbReference type="Proteomes" id="UP000245872"/>
    </source>
</evidence>
<dbReference type="InterPro" id="IPR004161">
    <property type="entry name" value="EFTu-like_2"/>
</dbReference>
<dbReference type="AlphaFoldDB" id="A0A2Z3L866"/>
<evidence type="ECO:0000256" key="2">
    <source>
        <dbReference type="ARBA" id="ARBA00017872"/>
    </source>
</evidence>
<name>A0A2Z3L866_9BACT</name>
<dbReference type="GO" id="GO:0005525">
    <property type="term" value="F:GTP binding"/>
    <property type="evidence" value="ECO:0007669"/>
    <property type="project" value="UniProtKB-UniRule"/>
</dbReference>
<dbReference type="Gene3D" id="3.30.70.870">
    <property type="entry name" value="Elongation Factor G (Translational Gtpase), domain 3"/>
    <property type="match status" value="1"/>
</dbReference>
<dbReference type="Gene3D" id="3.40.50.300">
    <property type="entry name" value="P-loop containing nucleotide triphosphate hydrolases"/>
    <property type="match status" value="1"/>
</dbReference>
<dbReference type="CDD" id="cd01886">
    <property type="entry name" value="EF-G"/>
    <property type="match status" value="1"/>
</dbReference>
<evidence type="ECO:0000259" key="9">
    <source>
        <dbReference type="PROSITE" id="PS51722"/>
    </source>
</evidence>
<dbReference type="Pfam" id="PF00009">
    <property type="entry name" value="GTP_EFTU"/>
    <property type="match status" value="1"/>
</dbReference>
<dbReference type="FunFam" id="3.30.70.240:FF:000001">
    <property type="entry name" value="Elongation factor G"/>
    <property type="match status" value="1"/>
</dbReference>
<evidence type="ECO:0000313" key="10">
    <source>
        <dbReference type="EMBL" id="AWN81647.1"/>
    </source>
</evidence>
<dbReference type="PRINTS" id="PR00315">
    <property type="entry name" value="ELONGATNFCT"/>
</dbReference>
<feature type="binding site" evidence="8">
    <location>
        <begin position="92"/>
        <end position="96"/>
    </location>
    <ligand>
        <name>GTP</name>
        <dbReference type="ChEBI" id="CHEBI:37565"/>
    </ligand>
</feature>
<protein>
    <recommendedName>
        <fullName evidence="2 8">Elongation factor G</fullName>
        <shortName evidence="8">EF-G</shortName>
    </recommendedName>
</protein>
<dbReference type="InterPro" id="IPR027417">
    <property type="entry name" value="P-loop_NTPase"/>
</dbReference>
<dbReference type="InterPro" id="IPR000795">
    <property type="entry name" value="T_Tr_GTP-bd_dom"/>
</dbReference>
<dbReference type="InterPro" id="IPR035647">
    <property type="entry name" value="EFG_III/V"/>
</dbReference>
<dbReference type="Pfam" id="PF03764">
    <property type="entry name" value="EFG_IV"/>
    <property type="match status" value="1"/>
</dbReference>
<dbReference type="GO" id="GO:0005737">
    <property type="term" value="C:cytoplasm"/>
    <property type="evidence" value="ECO:0007669"/>
    <property type="project" value="UniProtKB-SubCell"/>
</dbReference>
<feature type="domain" description="Tr-type G" evidence="9">
    <location>
        <begin position="6"/>
        <end position="295"/>
    </location>
</feature>
<dbReference type="HAMAP" id="MF_00054_B">
    <property type="entry name" value="EF_G_EF_2_B"/>
    <property type="match status" value="1"/>
</dbReference>
<dbReference type="PANTHER" id="PTHR43261">
    <property type="entry name" value="TRANSLATION ELONGATION FACTOR G-RELATED"/>
    <property type="match status" value="1"/>
</dbReference>
<dbReference type="GO" id="GO:0003746">
    <property type="term" value="F:translation elongation factor activity"/>
    <property type="evidence" value="ECO:0007669"/>
    <property type="project" value="UniProtKB-UniRule"/>
</dbReference>
<dbReference type="InterPro" id="IPR000640">
    <property type="entry name" value="EFG_V-like"/>
</dbReference>
<dbReference type="SUPFAM" id="SSF50447">
    <property type="entry name" value="Translation proteins"/>
    <property type="match status" value="1"/>
</dbReference>
<dbReference type="NCBIfam" id="TIGR00231">
    <property type="entry name" value="small_GTP"/>
    <property type="match status" value="1"/>
</dbReference>
<dbReference type="InterPro" id="IPR041095">
    <property type="entry name" value="EFG_II"/>
</dbReference>
<dbReference type="PANTHER" id="PTHR43261:SF1">
    <property type="entry name" value="RIBOSOME-RELEASING FACTOR 2, MITOCHONDRIAL"/>
    <property type="match status" value="1"/>
</dbReference>
<dbReference type="InterPro" id="IPR020568">
    <property type="entry name" value="Ribosomal_Su5_D2-typ_SF"/>
</dbReference>
<dbReference type="Gene3D" id="3.30.70.240">
    <property type="match status" value="1"/>
</dbReference>
<dbReference type="InterPro" id="IPR005225">
    <property type="entry name" value="Small_GTP-bd"/>
</dbReference>
<dbReference type="FunFam" id="3.30.70.870:FF:000001">
    <property type="entry name" value="Elongation factor G"/>
    <property type="match status" value="1"/>
</dbReference>
<dbReference type="Pfam" id="PF14492">
    <property type="entry name" value="EFG_III"/>
    <property type="match status" value="1"/>
</dbReference>
<keyword evidence="8" id="KW-0963">Cytoplasm</keyword>
<sequence length="713" mass="78485">MATELAFLRNIGIMAHIDAGKTTTTERILYYTGLTHKIGEVHEGGAVMDWMAQEQERGITITSAATTTFWKYPTSQGNVHNQTQTYKINIIDTPGHVDFTVEVERSLRVLDGAVALFCAVSGVEPQSETVWRQADKYKVPRICFVNKMDRPGADFFNTLNEIKDKLGANPVPLQIPIGSEASFRGVVDLITYQAIIWNETDLGMSYEIIAIPEDLTETVEEWRQKLLESVASYDEVLMEKFFDNPAAITTDEIRAAIRKAVIDLSFSPVLCGSAFKNKGVQALLDSVCAYLPSPMDLPPVTAIHPDTEAAIIREANNSAPFTALAFKIATDPFVGRLAFLRVYAGELEAGSYVHNNRTGKKERIARLMQMHANKQNPIDKVQAGDICAVVGFKEIKTGDTLTGEKDRAILESITFPEPVIGYSIEPKKQADQDKLTLSIAKLMEEDPTLRMETDRETGQTILKGMGELHLEIIIDRLKREFKLEINQGAPQVAYKEALTITIEHKEVYKKQTGGRGKFADIVFEIGPKEKTTPSSDMPGLEFINKIVGGAIPKEFIPAIQKGFEAAMDNGPLANYPVESMRVKLLHGSYHEVDSDSLSFELAARAGFRAAAQKASPVLLEPIMAVEVATPDAFTGPVTGDLNRRRGIMRGMNNKGGAQIIKADVPLAELFGYVTDLRTITSGRASASLTFSHYEPVSKNLAENIINKAKGITL</sequence>
<dbReference type="FunFam" id="3.40.50.300:FF:000029">
    <property type="entry name" value="Elongation factor G"/>
    <property type="match status" value="1"/>
</dbReference>
<keyword evidence="11" id="KW-1185">Reference proteome</keyword>
<dbReference type="CDD" id="cd03713">
    <property type="entry name" value="EFG_mtEFG_C"/>
    <property type="match status" value="1"/>
</dbReference>
<dbReference type="Pfam" id="PF00679">
    <property type="entry name" value="EFG_C"/>
    <property type="match status" value="1"/>
</dbReference>
<dbReference type="FunFam" id="2.40.30.10:FF:000006">
    <property type="entry name" value="Elongation factor G"/>
    <property type="match status" value="1"/>
</dbReference>
<evidence type="ECO:0000256" key="5">
    <source>
        <dbReference type="ARBA" id="ARBA00022917"/>
    </source>
</evidence>
<dbReference type="EMBL" id="CP029619">
    <property type="protein sequence ID" value="AWN81647.1"/>
    <property type="molecule type" value="Genomic_DNA"/>
</dbReference>
<dbReference type="SMART" id="SM00889">
    <property type="entry name" value="EFG_IV"/>
    <property type="match status" value="1"/>
</dbReference>
<dbReference type="InterPro" id="IPR009000">
    <property type="entry name" value="Transl_B-barrel_sf"/>
</dbReference>
<dbReference type="GO" id="GO:0032790">
    <property type="term" value="P:ribosome disassembly"/>
    <property type="evidence" value="ECO:0007669"/>
    <property type="project" value="TreeGrafter"/>
</dbReference>
<dbReference type="PROSITE" id="PS51722">
    <property type="entry name" value="G_TR_2"/>
    <property type="match status" value="1"/>
</dbReference>
<dbReference type="RefSeq" id="WP_109997089.1">
    <property type="nucleotide sequence ID" value="NZ_CP029619.1"/>
</dbReference>
<dbReference type="InterPro" id="IPR004540">
    <property type="entry name" value="Transl_elong_EFG/EF2"/>
</dbReference>
<dbReference type="KEGG" id="cher:DK880_00318"/>
<keyword evidence="4 8" id="KW-0251">Elongation factor</keyword>
<comment type="subcellular location">
    <subcellularLocation>
        <location evidence="8">Cytoplasm</location>
    </subcellularLocation>
</comment>
<comment type="similarity">
    <text evidence="1 8">Belongs to the TRAFAC class translation factor GTPase superfamily. Classic translation factor GTPase family. EF-G/EF-2 subfamily.</text>
</comment>
<feature type="binding site" evidence="8">
    <location>
        <begin position="146"/>
        <end position="149"/>
    </location>
    <ligand>
        <name>GTP</name>
        <dbReference type="ChEBI" id="CHEBI:37565"/>
    </ligand>
</feature>
<dbReference type="FunFam" id="3.30.230.10:FF:000003">
    <property type="entry name" value="Elongation factor G"/>
    <property type="match status" value="1"/>
</dbReference>
<keyword evidence="3 8" id="KW-0547">Nucleotide-binding</keyword>
<evidence type="ECO:0000256" key="4">
    <source>
        <dbReference type="ARBA" id="ARBA00022768"/>
    </source>
</evidence>
<feature type="binding site" evidence="8">
    <location>
        <begin position="15"/>
        <end position="22"/>
    </location>
    <ligand>
        <name>GTP</name>
        <dbReference type="ChEBI" id="CHEBI:37565"/>
    </ligand>
</feature>
<dbReference type="SUPFAM" id="SSF54980">
    <property type="entry name" value="EF-G C-terminal domain-like"/>
    <property type="match status" value="2"/>
</dbReference>
<gene>
    <name evidence="8 10" type="primary">fusA</name>
    <name evidence="10" type="ORF">DK880_00318</name>
</gene>
<keyword evidence="6 8" id="KW-0342">GTP-binding</keyword>